<dbReference type="EMBL" id="PESE01000007">
    <property type="protein sequence ID" value="PYD37259.1"/>
    <property type="molecule type" value="Genomic_DNA"/>
</dbReference>
<feature type="domain" description="DUF6817" evidence="1">
    <location>
        <begin position="18"/>
        <end position="99"/>
    </location>
</feature>
<sequence length="190" mass="21570">MMETATVVERYQNDFVTLGVHKVAHLDEPLMNHLIRTYEILCRMSCEEQVCLAGLFHGCYGTQGLHTDEIGDIPETQRQIVRNCAGTQVESLVYHFSVMSYESLSKSFRNLLKADGIPALKDRRSGEAISVTREYFEKLLTLKLADVLAHAPTHKNHTCTNIPAQYGAFWEMVAEYFGGNKIRVWNEIVS</sequence>
<dbReference type="RefSeq" id="WP_004952005.1">
    <property type="nucleotide sequence ID" value="NZ_JBJVNY010000005.1"/>
</dbReference>
<comment type="caution">
    <text evidence="2">The sequence shown here is derived from an EMBL/GenBank/DDBJ whole genome shotgun (WGS) entry which is preliminary data.</text>
</comment>
<reference evidence="2 3" key="1">
    <citation type="submission" date="2017-11" db="EMBL/GenBank/DDBJ databases">
        <title>Genome sequence of the oocydin A producing rhizobacterium Serratia plymuthica 4Rx5.</title>
        <authorList>
            <person name="Matilla M.A."/>
            <person name="Udaondo Z."/>
            <person name="Salmond G.P.C."/>
        </authorList>
    </citation>
    <scope>NUCLEOTIDE SEQUENCE [LARGE SCALE GENOMIC DNA]</scope>
    <source>
        <strain evidence="2 3">4Rx5</strain>
    </source>
</reference>
<dbReference type="InterPro" id="IPR049202">
    <property type="entry name" value="DUF6817"/>
</dbReference>
<evidence type="ECO:0000259" key="1">
    <source>
        <dbReference type="Pfam" id="PF20680"/>
    </source>
</evidence>
<dbReference type="Proteomes" id="UP000248196">
    <property type="component" value="Unassembled WGS sequence"/>
</dbReference>
<organism evidence="2 3">
    <name type="scientific">Serratia plymuthica</name>
    <dbReference type="NCBI Taxonomy" id="82996"/>
    <lineage>
        <taxon>Bacteria</taxon>
        <taxon>Pseudomonadati</taxon>
        <taxon>Pseudomonadota</taxon>
        <taxon>Gammaproteobacteria</taxon>
        <taxon>Enterobacterales</taxon>
        <taxon>Yersiniaceae</taxon>
        <taxon>Serratia</taxon>
    </lineage>
</organism>
<dbReference type="Pfam" id="PF20680">
    <property type="entry name" value="DUF6817"/>
    <property type="match status" value="1"/>
</dbReference>
<protein>
    <recommendedName>
        <fullName evidence="1">DUF6817 domain-containing protein</fullName>
    </recommendedName>
</protein>
<evidence type="ECO:0000313" key="3">
    <source>
        <dbReference type="Proteomes" id="UP000248196"/>
    </source>
</evidence>
<dbReference type="Gene3D" id="1.10.3210.10">
    <property type="entry name" value="Hypothetical protein af1432"/>
    <property type="match status" value="1"/>
</dbReference>
<evidence type="ECO:0000313" key="2">
    <source>
        <dbReference type="EMBL" id="PYD37259.1"/>
    </source>
</evidence>
<gene>
    <name evidence="2" type="ORF">CT690_20350</name>
</gene>
<name>A0A318NTR3_SERPL</name>
<accession>A0A318NTR3</accession>
<dbReference type="AlphaFoldDB" id="A0A318NTR3"/>
<proteinExistence type="predicted"/>